<dbReference type="InterPro" id="IPR000477">
    <property type="entry name" value="RT_dom"/>
</dbReference>
<dbReference type="OrthoDB" id="5977368at2759"/>
<dbReference type="EMBL" id="BGPR01030750">
    <property type="protein sequence ID" value="GBO03458.1"/>
    <property type="molecule type" value="Genomic_DNA"/>
</dbReference>
<dbReference type="InterPro" id="IPR043502">
    <property type="entry name" value="DNA/RNA_pol_sf"/>
</dbReference>
<evidence type="ECO:0000313" key="3">
    <source>
        <dbReference type="Proteomes" id="UP000499080"/>
    </source>
</evidence>
<dbReference type="AlphaFoldDB" id="A0A4Y2TSG1"/>
<name>A0A4Y2TSG1_ARAVE</name>
<dbReference type="GO" id="GO:0071897">
    <property type="term" value="P:DNA biosynthetic process"/>
    <property type="evidence" value="ECO:0007669"/>
    <property type="project" value="UniProtKB-ARBA"/>
</dbReference>
<protein>
    <recommendedName>
        <fullName evidence="1">Reverse transcriptase domain-containing protein</fullName>
    </recommendedName>
</protein>
<dbReference type="InterPro" id="IPR008042">
    <property type="entry name" value="Retrotrans_Pao"/>
</dbReference>
<dbReference type="PANTHER" id="PTHR47331">
    <property type="entry name" value="PHD-TYPE DOMAIN-CONTAINING PROTEIN"/>
    <property type="match status" value="1"/>
</dbReference>
<dbReference type="Pfam" id="PF00078">
    <property type="entry name" value="RVT_1"/>
    <property type="match status" value="1"/>
</dbReference>
<feature type="domain" description="Reverse transcriptase" evidence="1">
    <location>
        <begin position="100"/>
        <end position="228"/>
    </location>
</feature>
<sequence>MPIPSEIPEKEEPADIFQTSAAKTGSDVILQTVYAVGEEKIDHNASQGERIYYIPHRAVLRKYRNSTKLRVVYDASSEDKNQKSLNVCLLQGPNLFPELLKVLRKFRLYQIAFTADIQKAFLKISVSCEDRDAMRFLWIHDDSNLSNPKVQIYRMCRVMFGTKSSPFLVSACIKHHLRNFEGEYTKNAELLNNYTHVDDFICGTNTEMEAIEVYHIANTIMKRSSMTLTKWNSNSPVLRKEYETDKHEDSRPLCDSSSKVLGLEWDNHKDVSSFSAQDIIEYIQKNEQTKRVLKALARIFGPLGFLATYVIQAKVLFQDLWLTGIDWDEPISVQSQSKWIKWQEQLKELPEV</sequence>
<dbReference type="SUPFAM" id="SSF56672">
    <property type="entry name" value="DNA/RNA polymerases"/>
    <property type="match status" value="1"/>
</dbReference>
<proteinExistence type="predicted"/>
<evidence type="ECO:0000313" key="2">
    <source>
        <dbReference type="EMBL" id="GBO03458.1"/>
    </source>
</evidence>
<evidence type="ECO:0000259" key="1">
    <source>
        <dbReference type="Pfam" id="PF00078"/>
    </source>
</evidence>
<dbReference type="PANTHER" id="PTHR47331:SF1">
    <property type="entry name" value="GAG-LIKE PROTEIN"/>
    <property type="match status" value="1"/>
</dbReference>
<organism evidence="2 3">
    <name type="scientific">Araneus ventricosus</name>
    <name type="common">Orbweaver spider</name>
    <name type="synonym">Epeira ventricosa</name>
    <dbReference type="NCBI Taxonomy" id="182803"/>
    <lineage>
        <taxon>Eukaryota</taxon>
        <taxon>Metazoa</taxon>
        <taxon>Ecdysozoa</taxon>
        <taxon>Arthropoda</taxon>
        <taxon>Chelicerata</taxon>
        <taxon>Arachnida</taxon>
        <taxon>Araneae</taxon>
        <taxon>Araneomorphae</taxon>
        <taxon>Entelegynae</taxon>
        <taxon>Araneoidea</taxon>
        <taxon>Araneidae</taxon>
        <taxon>Araneus</taxon>
    </lineage>
</organism>
<keyword evidence="3" id="KW-1185">Reference proteome</keyword>
<gene>
    <name evidence="2" type="ORF">AVEN_124356_1</name>
</gene>
<dbReference type="Pfam" id="PF05380">
    <property type="entry name" value="Peptidase_A17"/>
    <property type="match status" value="1"/>
</dbReference>
<reference evidence="2 3" key="1">
    <citation type="journal article" date="2019" name="Sci. Rep.">
        <title>Orb-weaving spider Araneus ventricosus genome elucidates the spidroin gene catalogue.</title>
        <authorList>
            <person name="Kono N."/>
            <person name="Nakamura H."/>
            <person name="Ohtoshi R."/>
            <person name="Moran D.A.P."/>
            <person name="Shinohara A."/>
            <person name="Yoshida Y."/>
            <person name="Fujiwara M."/>
            <person name="Mori M."/>
            <person name="Tomita M."/>
            <person name="Arakawa K."/>
        </authorList>
    </citation>
    <scope>NUCLEOTIDE SEQUENCE [LARGE SCALE GENOMIC DNA]</scope>
</reference>
<accession>A0A4Y2TSG1</accession>
<dbReference type="Proteomes" id="UP000499080">
    <property type="component" value="Unassembled WGS sequence"/>
</dbReference>
<comment type="caution">
    <text evidence="2">The sequence shown here is derived from an EMBL/GenBank/DDBJ whole genome shotgun (WGS) entry which is preliminary data.</text>
</comment>